<organism evidence="3 4">
    <name type="scientific">Salibacter halophilus</name>
    <dbReference type="NCBI Taxonomy" id="1803916"/>
    <lineage>
        <taxon>Bacteria</taxon>
        <taxon>Pseudomonadati</taxon>
        <taxon>Bacteroidota</taxon>
        <taxon>Flavobacteriia</taxon>
        <taxon>Flavobacteriales</taxon>
        <taxon>Salibacteraceae</taxon>
        <taxon>Salibacter</taxon>
    </lineage>
</organism>
<evidence type="ECO:0000313" key="3">
    <source>
        <dbReference type="EMBL" id="KAB1064295.1"/>
    </source>
</evidence>
<dbReference type="RefSeq" id="WP_151167306.1">
    <property type="nucleotide sequence ID" value="NZ_WACR01000005.1"/>
</dbReference>
<reference evidence="3 4" key="1">
    <citation type="submission" date="2019-09" db="EMBL/GenBank/DDBJ databases">
        <title>Genomes of Cryomorphaceae.</title>
        <authorList>
            <person name="Bowman J.P."/>
        </authorList>
    </citation>
    <scope>NUCLEOTIDE SEQUENCE [LARGE SCALE GENOMIC DNA]</scope>
    <source>
        <strain evidence="3 4">KCTC 52047</strain>
    </source>
</reference>
<evidence type="ECO:0000256" key="1">
    <source>
        <dbReference type="ARBA" id="ARBA00022801"/>
    </source>
</evidence>
<dbReference type="AlphaFoldDB" id="A0A6N6M4J8"/>
<dbReference type="PANTHER" id="PTHR35561:SF1">
    <property type="entry name" value="RNA 2',3'-CYCLIC PHOSPHODIESTERASE"/>
    <property type="match status" value="1"/>
</dbReference>
<comment type="catalytic activity">
    <reaction evidence="2">
        <text>a 3'-end 2',3'-cyclophospho-ribonucleotide-RNA + H2O = a 3'-end 2'-phospho-ribonucleotide-RNA + H(+)</text>
        <dbReference type="Rhea" id="RHEA:11828"/>
        <dbReference type="Rhea" id="RHEA-COMP:10464"/>
        <dbReference type="Rhea" id="RHEA-COMP:17353"/>
        <dbReference type="ChEBI" id="CHEBI:15377"/>
        <dbReference type="ChEBI" id="CHEBI:15378"/>
        <dbReference type="ChEBI" id="CHEBI:83064"/>
        <dbReference type="ChEBI" id="CHEBI:173113"/>
        <dbReference type="EC" id="3.1.4.58"/>
    </reaction>
</comment>
<proteinExistence type="inferred from homology"/>
<accession>A0A6N6M4J8</accession>
<keyword evidence="1 2" id="KW-0378">Hydrolase</keyword>
<dbReference type="OrthoDB" id="9789350at2"/>
<dbReference type="InterPro" id="IPR009097">
    <property type="entry name" value="Cyclic_Pdiesterase"/>
</dbReference>
<comment type="caution">
    <text evidence="3">The sequence shown here is derived from an EMBL/GenBank/DDBJ whole genome shotgun (WGS) entry which is preliminary data.</text>
</comment>
<name>A0A6N6M4J8_9FLAO</name>
<dbReference type="SUPFAM" id="SSF55144">
    <property type="entry name" value="LigT-like"/>
    <property type="match status" value="1"/>
</dbReference>
<comment type="function">
    <text evidence="2">Hydrolyzes RNA 2',3'-cyclic phosphodiester to an RNA 2'-phosphomonoester.</text>
</comment>
<evidence type="ECO:0000313" key="4">
    <source>
        <dbReference type="Proteomes" id="UP000435357"/>
    </source>
</evidence>
<feature type="short sequence motif" description="HXTX 2" evidence="2">
    <location>
        <begin position="124"/>
        <end position="127"/>
    </location>
</feature>
<dbReference type="Proteomes" id="UP000435357">
    <property type="component" value="Unassembled WGS sequence"/>
</dbReference>
<keyword evidence="4" id="KW-1185">Reference proteome</keyword>
<feature type="active site" description="Proton acceptor" evidence="2">
    <location>
        <position position="124"/>
    </location>
</feature>
<gene>
    <name evidence="3" type="primary">thpR</name>
    <name evidence="3" type="ORF">F3059_06230</name>
</gene>
<dbReference type="GO" id="GO:0008664">
    <property type="term" value="F:RNA 2',3'-cyclic 3'-phosphodiesterase activity"/>
    <property type="evidence" value="ECO:0007669"/>
    <property type="project" value="UniProtKB-EC"/>
</dbReference>
<feature type="active site" description="Proton donor" evidence="2">
    <location>
        <position position="39"/>
    </location>
</feature>
<evidence type="ECO:0000256" key="2">
    <source>
        <dbReference type="HAMAP-Rule" id="MF_01940"/>
    </source>
</evidence>
<dbReference type="PANTHER" id="PTHR35561">
    <property type="entry name" value="RNA 2',3'-CYCLIC PHOSPHODIESTERASE"/>
    <property type="match status" value="1"/>
</dbReference>
<dbReference type="InterPro" id="IPR004175">
    <property type="entry name" value="RNA_CPDase"/>
</dbReference>
<dbReference type="EMBL" id="WACR01000005">
    <property type="protein sequence ID" value="KAB1064295.1"/>
    <property type="molecule type" value="Genomic_DNA"/>
</dbReference>
<dbReference type="HAMAP" id="MF_01940">
    <property type="entry name" value="RNA_CPDase"/>
    <property type="match status" value="1"/>
</dbReference>
<feature type="short sequence motif" description="HXTX 1" evidence="2">
    <location>
        <begin position="39"/>
        <end position="42"/>
    </location>
</feature>
<dbReference type="Pfam" id="PF13563">
    <property type="entry name" value="2_5_RNA_ligase2"/>
    <property type="match status" value="1"/>
</dbReference>
<dbReference type="NCBIfam" id="TIGR02258">
    <property type="entry name" value="2_5_ligase"/>
    <property type="match status" value="1"/>
</dbReference>
<protein>
    <recommendedName>
        <fullName evidence="2">RNA 2',3'-cyclic phosphodiesterase</fullName>
        <shortName evidence="2">RNA 2',3'-CPDase</shortName>
        <ecNumber evidence="2">3.1.4.58</ecNumber>
    </recommendedName>
</protein>
<dbReference type="EC" id="3.1.4.58" evidence="2"/>
<dbReference type="Gene3D" id="3.90.1140.10">
    <property type="entry name" value="Cyclic phosphodiesterase"/>
    <property type="match status" value="1"/>
</dbReference>
<comment type="similarity">
    <text evidence="2">Belongs to the 2H phosphoesterase superfamily. ThpR family.</text>
</comment>
<sequence>MRLFLSIPIGKKIAVKLASCIELFPDDHKLRWIPPANYHITLLFIGETGEQSVGEIKKAVKDVLNSSPSLPQLTFNGFKTVPNNKSKMIWAAYEQSKQWQTFRDNLHYAVIGKGKPDHAVFSPHVTMARVYDKKPIQCPDVSGEMDLTVKPNELILMQSLLKKKGAEYEHIHHFQLP</sequence>
<dbReference type="GO" id="GO:0004113">
    <property type="term" value="F:2',3'-cyclic-nucleotide 3'-phosphodiesterase activity"/>
    <property type="evidence" value="ECO:0007669"/>
    <property type="project" value="InterPro"/>
</dbReference>